<evidence type="ECO:0000313" key="2">
    <source>
        <dbReference type="Proteomes" id="UP000275836"/>
    </source>
</evidence>
<comment type="caution">
    <text evidence="1">The sequence shown here is derived from an EMBL/GenBank/DDBJ whole genome shotgun (WGS) entry which is preliminary data.</text>
</comment>
<dbReference type="OrthoDB" id="2183780at2"/>
<dbReference type="AlphaFoldDB" id="A0A3P2RCQ0"/>
<protein>
    <submittedName>
        <fullName evidence="1">Capsid protein</fullName>
    </submittedName>
</protein>
<dbReference type="Proteomes" id="UP000275836">
    <property type="component" value="Unassembled WGS sequence"/>
</dbReference>
<name>A0A3P2RCQ0_WEIVI</name>
<evidence type="ECO:0000313" key="1">
    <source>
        <dbReference type="EMBL" id="RRG18403.1"/>
    </source>
</evidence>
<dbReference type="Pfam" id="PF10665">
    <property type="entry name" value="Minor_capsid_1"/>
    <property type="match status" value="1"/>
</dbReference>
<sequence length="116" mass="12898">MPTIPKSMANQTATLIKHASSSTEDGERITEETKTDLNHVVFQPGTIYLGTGNDRTITANGVLFLYANVTTPMPTLTNADIGSMVEIEGSLYKIQRIIDNREPFSNDIWSYEIEVF</sequence>
<dbReference type="EMBL" id="RHGY01000002">
    <property type="protein sequence ID" value="RRG18403.1"/>
    <property type="molecule type" value="Genomic_DNA"/>
</dbReference>
<organism evidence="1 2">
    <name type="scientific">Weissella viridescens</name>
    <name type="common">Lactobacillus viridescens</name>
    <dbReference type="NCBI Taxonomy" id="1629"/>
    <lineage>
        <taxon>Bacteria</taxon>
        <taxon>Bacillati</taxon>
        <taxon>Bacillota</taxon>
        <taxon>Bacilli</taxon>
        <taxon>Lactobacillales</taxon>
        <taxon>Lactobacillaceae</taxon>
        <taxon>Weissella</taxon>
    </lineage>
</organism>
<dbReference type="InterPro" id="IPR019612">
    <property type="entry name" value="Minor_capsid_put"/>
</dbReference>
<proteinExistence type="predicted"/>
<gene>
    <name evidence="1" type="ORF">D3P96_02960</name>
</gene>
<reference evidence="1 2" key="1">
    <citation type="submission" date="2018-10" db="EMBL/GenBank/DDBJ databases">
        <title>Draft genome sequence of Weissella viridescens UCO-SMC3.</title>
        <authorList>
            <person name="Garcia-Cancino A."/>
            <person name="Espinoza-Monje M."/>
            <person name="Albarracin L."/>
            <person name="Garcia-Castillo V."/>
            <person name="Campos-Martin J."/>
            <person name="Nakano Y."/>
            <person name="Guitierrez-Zamorano C."/>
            <person name="Ikeda-Ohtsubo W."/>
            <person name="Morita H."/>
            <person name="Kitazawa H."/>
            <person name="Villena J."/>
        </authorList>
    </citation>
    <scope>NUCLEOTIDE SEQUENCE [LARGE SCALE GENOMIC DNA]</scope>
    <source>
        <strain evidence="1 2">UCO-SMC3</strain>
    </source>
</reference>
<accession>A0A3P2RCQ0</accession>